<keyword evidence="1" id="KW-0812">Transmembrane</keyword>
<dbReference type="AlphaFoldDB" id="A0A251TH04"/>
<feature type="transmembrane region" description="Helical" evidence="1">
    <location>
        <begin position="73"/>
        <end position="92"/>
    </location>
</feature>
<dbReference type="EMBL" id="CM007899">
    <property type="protein sequence ID" value="OTG10039.1"/>
    <property type="molecule type" value="Genomic_DNA"/>
</dbReference>
<evidence type="ECO:0000313" key="2">
    <source>
        <dbReference type="EMBL" id="OTG10039.1"/>
    </source>
</evidence>
<keyword evidence="1" id="KW-0472">Membrane</keyword>
<reference evidence="3" key="1">
    <citation type="journal article" date="2017" name="Nature">
        <title>The sunflower genome provides insights into oil metabolism, flowering and Asterid evolution.</title>
        <authorList>
            <person name="Badouin H."/>
            <person name="Gouzy J."/>
            <person name="Grassa C.J."/>
            <person name="Murat F."/>
            <person name="Staton S.E."/>
            <person name="Cottret L."/>
            <person name="Lelandais-Briere C."/>
            <person name="Owens G.L."/>
            <person name="Carrere S."/>
            <person name="Mayjonade B."/>
            <person name="Legrand L."/>
            <person name="Gill N."/>
            <person name="Kane N.C."/>
            <person name="Bowers J.E."/>
            <person name="Hubner S."/>
            <person name="Bellec A."/>
            <person name="Berard A."/>
            <person name="Berges H."/>
            <person name="Blanchet N."/>
            <person name="Boniface M.C."/>
            <person name="Brunel D."/>
            <person name="Catrice O."/>
            <person name="Chaidir N."/>
            <person name="Claudel C."/>
            <person name="Donnadieu C."/>
            <person name="Faraut T."/>
            <person name="Fievet G."/>
            <person name="Helmstetter N."/>
            <person name="King M."/>
            <person name="Knapp S.J."/>
            <person name="Lai Z."/>
            <person name="Le Paslier M.C."/>
            <person name="Lippi Y."/>
            <person name="Lorenzon L."/>
            <person name="Mandel J.R."/>
            <person name="Marage G."/>
            <person name="Marchand G."/>
            <person name="Marquand E."/>
            <person name="Bret-Mestries E."/>
            <person name="Morien E."/>
            <person name="Nambeesan S."/>
            <person name="Nguyen T."/>
            <person name="Pegot-Espagnet P."/>
            <person name="Pouilly N."/>
            <person name="Raftis F."/>
            <person name="Sallet E."/>
            <person name="Schiex T."/>
            <person name="Thomas J."/>
            <person name="Vandecasteele C."/>
            <person name="Vares D."/>
            <person name="Vear F."/>
            <person name="Vautrin S."/>
            <person name="Crespi M."/>
            <person name="Mangin B."/>
            <person name="Burke J.M."/>
            <person name="Salse J."/>
            <person name="Munos S."/>
            <person name="Vincourt P."/>
            <person name="Rieseberg L.H."/>
            <person name="Langlade N.B."/>
        </authorList>
    </citation>
    <scope>NUCLEOTIDE SEQUENCE [LARGE SCALE GENOMIC DNA]</scope>
    <source>
        <strain evidence="3">cv. SF193</strain>
    </source>
</reference>
<dbReference type="Proteomes" id="UP000215914">
    <property type="component" value="Chromosome 10"/>
</dbReference>
<gene>
    <name evidence="2" type="ORF">HannXRQ_Chr10g0283171</name>
</gene>
<evidence type="ECO:0000256" key="1">
    <source>
        <dbReference type="SAM" id="Phobius"/>
    </source>
</evidence>
<keyword evidence="1" id="KW-1133">Transmembrane helix</keyword>
<sequence length="93" mass="10977">MRDERFWESERREELAPFADLFVGPIGATTYRRYWLNTSPLLTRTNPSRWMMNRIVWLGFNVGHQVRIRPIAATYWLSPLIVLPLLAVSFLVV</sequence>
<proteinExistence type="predicted"/>
<organism evidence="2 3">
    <name type="scientific">Helianthus annuus</name>
    <name type="common">Common sunflower</name>
    <dbReference type="NCBI Taxonomy" id="4232"/>
    <lineage>
        <taxon>Eukaryota</taxon>
        <taxon>Viridiplantae</taxon>
        <taxon>Streptophyta</taxon>
        <taxon>Embryophyta</taxon>
        <taxon>Tracheophyta</taxon>
        <taxon>Spermatophyta</taxon>
        <taxon>Magnoliopsida</taxon>
        <taxon>eudicotyledons</taxon>
        <taxon>Gunneridae</taxon>
        <taxon>Pentapetalae</taxon>
        <taxon>asterids</taxon>
        <taxon>campanulids</taxon>
        <taxon>Asterales</taxon>
        <taxon>Asteraceae</taxon>
        <taxon>Asteroideae</taxon>
        <taxon>Heliantheae alliance</taxon>
        <taxon>Heliantheae</taxon>
        <taxon>Helianthus</taxon>
    </lineage>
</organism>
<name>A0A251TH04_HELAN</name>
<dbReference type="InParanoid" id="A0A251TH04"/>
<protein>
    <submittedName>
        <fullName evidence="2">Uncharacterized protein</fullName>
    </submittedName>
</protein>
<accession>A0A251TH04</accession>
<evidence type="ECO:0000313" key="3">
    <source>
        <dbReference type="Proteomes" id="UP000215914"/>
    </source>
</evidence>
<keyword evidence="3" id="KW-1185">Reference proteome</keyword>